<evidence type="ECO:0008006" key="3">
    <source>
        <dbReference type="Google" id="ProtNLM"/>
    </source>
</evidence>
<dbReference type="OrthoDB" id="9780310at2"/>
<evidence type="ECO:0000313" key="2">
    <source>
        <dbReference type="Proteomes" id="UP000004793"/>
    </source>
</evidence>
<dbReference type="Gene3D" id="3.20.20.410">
    <property type="entry name" value="Protein of unknown function UPF0759"/>
    <property type="match status" value="1"/>
</dbReference>
<dbReference type="InterPro" id="IPR002763">
    <property type="entry name" value="DUF72"/>
</dbReference>
<sequence length="259" mass="30708">MKNSVEWYIGTSGFQFDDWIGTFYPPGISKSKLFDYYIKNYGFNTVELNSTFYAIPGIKSVERLVNKAPHYFKFAVKVHASITHEQTLNDLWKFLEVSKVFINEGKLLAFLAQFPYSFKNTEENILYLYKLHDAFTYSNFLFIEVRHDSWNSFARTNNDFNFVVPDLPNLPHLPKFSDWIEILKGRKQEMLYARFHGRNKNWYEADEKTRYDYFYSDEELKAFKDAMESIPYSIKAGFFNNCFLGKAGKNAFRFKEMVD</sequence>
<dbReference type="PANTHER" id="PTHR30348:SF13">
    <property type="entry name" value="UPF0759 PROTEIN YUNF"/>
    <property type="match status" value="1"/>
</dbReference>
<accession>A0A7U6GFL6</accession>
<dbReference type="Pfam" id="PF01904">
    <property type="entry name" value="DUF72"/>
    <property type="match status" value="1"/>
</dbReference>
<dbReference type="EMBL" id="AP012051">
    <property type="protein sequence ID" value="BAL81512.1"/>
    <property type="molecule type" value="Genomic_DNA"/>
</dbReference>
<proteinExistence type="predicted"/>
<dbReference type="RefSeq" id="WP_014453907.1">
    <property type="nucleotide sequence ID" value="NC_017096.1"/>
</dbReference>
<protein>
    <recommendedName>
        <fullName evidence="3">DUF72 domain-containing protein</fullName>
    </recommendedName>
</protein>
<reference evidence="1 2" key="1">
    <citation type="submission" date="2011-01" db="EMBL/GenBank/DDBJ databases">
        <title>Whole genome sequence of Caldisericum exile AZM16c01.</title>
        <authorList>
            <person name="Narita-Yamada S."/>
            <person name="Kawakoshi A."/>
            <person name="Nakamura S."/>
            <person name="Sasagawa M."/>
            <person name="Fukada J."/>
            <person name="Sekine M."/>
            <person name="Kato Y."/>
            <person name="Fukai R."/>
            <person name="Sasaki K."/>
            <person name="Hanamaki A."/>
            <person name="Narita H."/>
            <person name="Konno Y."/>
            <person name="Mori K."/>
            <person name="Yamazaki S."/>
            <person name="Suzuki K."/>
            <person name="Fujita N."/>
        </authorList>
    </citation>
    <scope>NUCLEOTIDE SEQUENCE [LARGE SCALE GENOMIC DNA]</scope>
    <source>
        <strain evidence="2">DSM 21853 / NBRC 104410 / AZM16c01</strain>
    </source>
</reference>
<organism evidence="1 2">
    <name type="scientific">Caldisericum exile (strain DSM 21853 / NBRC 104410 / AZM16c01)</name>
    <dbReference type="NCBI Taxonomy" id="511051"/>
    <lineage>
        <taxon>Bacteria</taxon>
        <taxon>Pseudomonadati</taxon>
        <taxon>Caldisericota/Cryosericota group</taxon>
        <taxon>Caldisericota</taxon>
        <taxon>Caldisericia</taxon>
        <taxon>Caldisericales</taxon>
        <taxon>Caldisericaceae</taxon>
        <taxon>Caldisericum</taxon>
    </lineage>
</organism>
<dbReference type="InterPro" id="IPR036520">
    <property type="entry name" value="UPF0759_sf"/>
</dbReference>
<dbReference type="SUPFAM" id="SSF117396">
    <property type="entry name" value="TM1631-like"/>
    <property type="match status" value="1"/>
</dbReference>
<dbReference type="PANTHER" id="PTHR30348">
    <property type="entry name" value="UNCHARACTERIZED PROTEIN YECE"/>
    <property type="match status" value="1"/>
</dbReference>
<name>A0A7U6GFL6_CALEA</name>
<dbReference type="KEGG" id="cex:CSE_13860"/>
<evidence type="ECO:0000313" key="1">
    <source>
        <dbReference type="EMBL" id="BAL81512.1"/>
    </source>
</evidence>
<dbReference type="Proteomes" id="UP000004793">
    <property type="component" value="Chromosome"/>
</dbReference>
<gene>
    <name evidence="1" type="ordered locus">CSE_13860</name>
</gene>
<dbReference type="AlphaFoldDB" id="A0A7U6GFL6"/>
<keyword evidence="2" id="KW-1185">Reference proteome</keyword>